<dbReference type="GO" id="GO:0030248">
    <property type="term" value="F:cellulose binding"/>
    <property type="evidence" value="ECO:0007669"/>
    <property type="project" value="InterPro"/>
</dbReference>
<name>S8AR66_DACHA</name>
<dbReference type="eggNOG" id="ENOG502QT6U">
    <property type="taxonomic scope" value="Eukaryota"/>
</dbReference>
<evidence type="ECO:0000256" key="4">
    <source>
        <dbReference type="ARBA" id="ARBA00022729"/>
    </source>
</evidence>
<dbReference type="STRING" id="1284197.S8AR66"/>
<sequence length="418" mass="43925">MRSRSLYAVATTLGLAVTQVAAQQTLWGQCGGIGWTGPTSCVAGAACVSGNDYYYQCLSATGATTTTKPTTTTTKVTTTMTTTTKTTTTTTKTTTAAAASSASSSGWSRTSPPSGALVVRQSGTKSGEYSTISSAVAALGSGTDTKTIFIYQGDYNEKVKITYAGTLKIMGYTTDIRDYKGNTVIVQSSQSQAAAGGADQSAAIWLDKTAANVQVYNLNIKNTAGKVGQAIALSTKGKIAAFYGCLMTSYQDTIYADKGKQYFANCFIEGAVDFIYGAANLLAYKSILSLNGPGAITANGRETTTDTSWYVFDTCTIQKASVIPSGATAPSAGTNYLGRPWQIYARVLYQKCVLPDLINADGWTTMTAGATPLYYEYQNTGAGSSTSNRKYLTSTSVTLSRSSQFGGDLTWIDSSYPL</sequence>
<dbReference type="Pfam" id="PF00734">
    <property type="entry name" value="CBM_1"/>
    <property type="match status" value="1"/>
</dbReference>
<dbReference type="UniPathway" id="UPA00545">
    <property type="reaction ID" value="UER00823"/>
</dbReference>
<dbReference type="GO" id="GO:0005576">
    <property type="term" value="C:extracellular region"/>
    <property type="evidence" value="ECO:0007669"/>
    <property type="project" value="InterPro"/>
</dbReference>
<dbReference type="PROSITE" id="PS00562">
    <property type="entry name" value="CBM1_1"/>
    <property type="match status" value="1"/>
</dbReference>
<keyword evidence="5" id="KW-0378">Hydrolase</keyword>
<evidence type="ECO:0000256" key="5">
    <source>
        <dbReference type="ARBA" id="ARBA00022801"/>
    </source>
</evidence>
<evidence type="ECO:0000313" key="10">
    <source>
        <dbReference type="EMBL" id="EPS45470.1"/>
    </source>
</evidence>
<dbReference type="EC" id="3.1.1.11" evidence="3"/>
<keyword evidence="11" id="KW-1185">Reference proteome</keyword>
<dbReference type="Proteomes" id="UP000015100">
    <property type="component" value="Unassembled WGS sequence"/>
</dbReference>
<dbReference type="SUPFAM" id="SSF51126">
    <property type="entry name" value="Pectin lyase-like"/>
    <property type="match status" value="1"/>
</dbReference>
<evidence type="ECO:0000256" key="3">
    <source>
        <dbReference type="ARBA" id="ARBA00013229"/>
    </source>
</evidence>
<dbReference type="GO" id="GO:0045490">
    <property type="term" value="P:pectin catabolic process"/>
    <property type="evidence" value="ECO:0007669"/>
    <property type="project" value="UniProtKB-UniPathway"/>
</dbReference>
<dbReference type="OMA" id="NGAGWEQ"/>
<feature type="chain" id="PRO_5011114253" description="pectinesterase" evidence="8">
    <location>
        <begin position="23"/>
        <end position="418"/>
    </location>
</feature>
<comment type="similarity">
    <text evidence="2">Belongs to the pectinesterase family.</text>
</comment>
<evidence type="ECO:0000256" key="2">
    <source>
        <dbReference type="ARBA" id="ARBA00008891"/>
    </source>
</evidence>
<dbReference type="AlphaFoldDB" id="S8AR66"/>
<protein>
    <recommendedName>
        <fullName evidence="3">pectinesterase</fullName>
        <ecNumber evidence="3">3.1.1.11</ecNumber>
    </recommendedName>
    <alternativeName>
        <fullName evidence="7">Pectin methylesterase A</fullName>
    </alternativeName>
</protein>
<dbReference type="PROSITE" id="PS51164">
    <property type="entry name" value="CBM1_2"/>
    <property type="match status" value="1"/>
</dbReference>
<dbReference type="InterPro" id="IPR012334">
    <property type="entry name" value="Pectin_lyas_fold"/>
</dbReference>
<evidence type="ECO:0000259" key="9">
    <source>
        <dbReference type="PROSITE" id="PS51164"/>
    </source>
</evidence>
<evidence type="ECO:0000256" key="7">
    <source>
        <dbReference type="ARBA" id="ARBA00042203"/>
    </source>
</evidence>
<dbReference type="Gene3D" id="2.160.20.10">
    <property type="entry name" value="Single-stranded right-handed beta-helix, Pectin lyase-like"/>
    <property type="match status" value="1"/>
</dbReference>
<comment type="pathway">
    <text evidence="1">Glycan metabolism; pectin degradation; 2-dehydro-3-deoxy-D-gluconate from pectin: step 1/5.</text>
</comment>
<dbReference type="HOGENOM" id="CLU_012243_1_2_1"/>
<dbReference type="InterPro" id="IPR035971">
    <property type="entry name" value="CBD_sf"/>
</dbReference>
<dbReference type="GO" id="GO:0042545">
    <property type="term" value="P:cell wall modification"/>
    <property type="evidence" value="ECO:0007669"/>
    <property type="project" value="InterPro"/>
</dbReference>
<reference evidence="11" key="2">
    <citation type="submission" date="2013-04" db="EMBL/GenBank/DDBJ databases">
        <title>Genomic mechanisms accounting for the adaptation to parasitism in nematode-trapping fungi.</title>
        <authorList>
            <person name="Ahren D.G."/>
        </authorList>
    </citation>
    <scope>NUCLEOTIDE SEQUENCE [LARGE SCALE GENOMIC DNA]</scope>
    <source>
        <strain evidence="11">CBS 200.50</strain>
    </source>
</reference>
<dbReference type="SMART" id="SM00236">
    <property type="entry name" value="fCBD"/>
    <property type="match status" value="1"/>
</dbReference>
<dbReference type="Pfam" id="PF01095">
    <property type="entry name" value="Pectinesterase"/>
    <property type="match status" value="1"/>
</dbReference>
<feature type="domain" description="CBM1" evidence="9">
    <location>
        <begin position="22"/>
        <end position="58"/>
    </location>
</feature>
<evidence type="ECO:0000256" key="8">
    <source>
        <dbReference type="SAM" id="SignalP"/>
    </source>
</evidence>
<evidence type="ECO:0000256" key="1">
    <source>
        <dbReference type="ARBA" id="ARBA00005184"/>
    </source>
</evidence>
<dbReference type="InterPro" id="IPR000070">
    <property type="entry name" value="Pectinesterase_cat"/>
</dbReference>
<dbReference type="PANTHER" id="PTHR31321:SF57">
    <property type="entry name" value="PECTINESTERASE 53-RELATED"/>
    <property type="match status" value="1"/>
</dbReference>
<evidence type="ECO:0000313" key="11">
    <source>
        <dbReference type="Proteomes" id="UP000015100"/>
    </source>
</evidence>
<feature type="signal peptide" evidence="8">
    <location>
        <begin position="1"/>
        <end position="22"/>
    </location>
</feature>
<reference evidence="10 11" key="1">
    <citation type="journal article" date="2013" name="PLoS Genet.">
        <title>Genomic mechanisms accounting for the adaptation to parasitism in nematode-trapping fungi.</title>
        <authorList>
            <person name="Meerupati T."/>
            <person name="Andersson K.M."/>
            <person name="Friman E."/>
            <person name="Kumar D."/>
            <person name="Tunlid A."/>
            <person name="Ahren D."/>
        </authorList>
    </citation>
    <scope>NUCLEOTIDE SEQUENCE [LARGE SCALE GENOMIC DNA]</scope>
    <source>
        <strain evidence="10 11">CBS 200.50</strain>
    </source>
</reference>
<proteinExistence type="inferred from homology"/>
<comment type="caution">
    <text evidence="10">The sequence shown here is derived from an EMBL/GenBank/DDBJ whole genome shotgun (WGS) entry which is preliminary data.</text>
</comment>
<dbReference type="GO" id="GO:0030599">
    <property type="term" value="F:pectinesterase activity"/>
    <property type="evidence" value="ECO:0007669"/>
    <property type="project" value="UniProtKB-EC"/>
</dbReference>
<dbReference type="InterPro" id="IPR011050">
    <property type="entry name" value="Pectin_lyase_fold/virulence"/>
</dbReference>
<dbReference type="PANTHER" id="PTHR31321">
    <property type="entry name" value="ACYL-COA THIOESTER HYDROLASE YBHC-RELATED"/>
    <property type="match status" value="1"/>
</dbReference>
<dbReference type="OrthoDB" id="2019149at2759"/>
<gene>
    <name evidence="10" type="ORF">H072_525</name>
</gene>
<keyword evidence="4 8" id="KW-0732">Signal</keyword>
<dbReference type="SUPFAM" id="SSF57180">
    <property type="entry name" value="Cellulose-binding domain"/>
    <property type="match status" value="1"/>
</dbReference>
<organism evidence="10 11">
    <name type="scientific">Dactylellina haptotyla (strain CBS 200.50)</name>
    <name type="common">Nematode-trapping fungus</name>
    <name type="synonym">Monacrosporium haptotylum</name>
    <dbReference type="NCBI Taxonomy" id="1284197"/>
    <lineage>
        <taxon>Eukaryota</taxon>
        <taxon>Fungi</taxon>
        <taxon>Dikarya</taxon>
        <taxon>Ascomycota</taxon>
        <taxon>Pezizomycotina</taxon>
        <taxon>Orbiliomycetes</taxon>
        <taxon>Orbiliales</taxon>
        <taxon>Orbiliaceae</taxon>
        <taxon>Dactylellina</taxon>
    </lineage>
</organism>
<keyword evidence="6" id="KW-0063">Aspartyl esterase</keyword>
<evidence type="ECO:0000256" key="6">
    <source>
        <dbReference type="ARBA" id="ARBA00023085"/>
    </source>
</evidence>
<dbReference type="EMBL" id="AQGS01000014">
    <property type="protein sequence ID" value="EPS45470.1"/>
    <property type="molecule type" value="Genomic_DNA"/>
</dbReference>
<accession>S8AR66</accession>
<dbReference type="InterPro" id="IPR000254">
    <property type="entry name" value="CBD"/>
</dbReference>